<proteinExistence type="predicted"/>
<feature type="region of interest" description="Disordered" evidence="1">
    <location>
        <begin position="1"/>
        <end position="26"/>
    </location>
</feature>
<organism evidence="2 3">
    <name type="scientific">Polarella glacialis</name>
    <name type="common">Dinoflagellate</name>
    <dbReference type="NCBI Taxonomy" id="89957"/>
    <lineage>
        <taxon>Eukaryota</taxon>
        <taxon>Sar</taxon>
        <taxon>Alveolata</taxon>
        <taxon>Dinophyceae</taxon>
        <taxon>Suessiales</taxon>
        <taxon>Suessiaceae</taxon>
        <taxon>Polarella</taxon>
    </lineage>
</organism>
<reference evidence="2" key="1">
    <citation type="submission" date="2021-02" db="EMBL/GenBank/DDBJ databases">
        <authorList>
            <person name="Dougan E. K."/>
            <person name="Rhodes N."/>
            <person name="Thang M."/>
            <person name="Chan C."/>
        </authorList>
    </citation>
    <scope>NUCLEOTIDE SEQUENCE</scope>
</reference>
<comment type="caution">
    <text evidence="2">The sequence shown here is derived from an EMBL/GenBank/DDBJ whole genome shotgun (WGS) entry which is preliminary data.</text>
</comment>
<feature type="non-terminal residue" evidence="2">
    <location>
        <position position="138"/>
    </location>
</feature>
<accession>A0A813LGV3</accession>
<evidence type="ECO:0000313" key="3">
    <source>
        <dbReference type="Proteomes" id="UP000626109"/>
    </source>
</evidence>
<evidence type="ECO:0000313" key="2">
    <source>
        <dbReference type="EMBL" id="CAE8727982.1"/>
    </source>
</evidence>
<feature type="non-terminal residue" evidence="2">
    <location>
        <position position="1"/>
    </location>
</feature>
<name>A0A813LGV3_POLGL</name>
<dbReference type="EMBL" id="CAJNNW010035480">
    <property type="protein sequence ID" value="CAE8727982.1"/>
    <property type="molecule type" value="Genomic_DNA"/>
</dbReference>
<evidence type="ECO:0000256" key="1">
    <source>
        <dbReference type="SAM" id="MobiDB-lite"/>
    </source>
</evidence>
<dbReference type="Proteomes" id="UP000626109">
    <property type="component" value="Unassembled WGS sequence"/>
</dbReference>
<gene>
    <name evidence="2" type="ORF">PGLA2088_LOCUS44973</name>
</gene>
<sequence length="138" mass="15286">KPQLSPVLRPSRTAPLSPMTGPQLRAPPHVVEDLSKLDHWVVQSGDARIVASRDSESDSDFVLEEGDLLRAGDHELSRFWKEGSEKWLLVPIGAQVFRANQPMIGRGGYTRTGFVKVQDGEKLLLRRYSPADSGPNIT</sequence>
<protein>
    <submittedName>
        <fullName evidence="2">Uncharacterized protein</fullName>
    </submittedName>
</protein>
<dbReference type="AlphaFoldDB" id="A0A813LGV3"/>